<dbReference type="RefSeq" id="WP_135171982.1">
    <property type="nucleotide sequence ID" value="NZ_JAASJM010000019.1"/>
</dbReference>
<dbReference type="EMBL" id="WVTI01000002">
    <property type="protein sequence ID" value="MXS25263.1"/>
    <property type="molecule type" value="Genomic_DNA"/>
</dbReference>
<dbReference type="Proteomes" id="UP000439965">
    <property type="component" value="Unassembled WGS sequence"/>
</dbReference>
<evidence type="ECO:0000313" key="2">
    <source>
        <dbReference type="Proteomes" id="UP000439965"/>
    </source>
</evidence>
<comment type="caution">
    <text evidence="1">The sequence shown here is derived from an EMBL/GenBank/DDBJ whole genome shotgun (WGS) entry which is preliminary data.</text>
</comment>
<accession>A0A5F0V8P4</accession>
<reference evidence="1 2" key="1">
    <citation type="submission" date="2019-04" db="EMBL/GenBank/DDBJ databases">
        <title>Step-wise assembly of the neonatal virome modulated by breast feeding.</title>
        <authorList>
            <person name="Liang G."/>
            <person name="Bushman F."/>
        </authorList>
    </citation>
    <scope>NUCLEOTIDE SEQUENCE [LARGE SCALE GENOMIC DNA]</scope>
    <source>
        <strain evidence="1 2">E3404</strain>
    </source>
</reference>
<proteinExistence type="predicted"/>
<sequence>MSETQRDFSKPVKLIFNLLPAEHQESMKFPLESMTGYVKETGDTESTGAEAKFRVFMLMYRHLLISKRLVDSNHFGKNFMDVTTDELWKEAQQLYISLKNGGG</sequence>
<organism evidence="1 2">
    <name type="scientific">Enterococcus gallinarum</name>
    <dbReference type="NCBI Taxonomy" id="1353"/>
    <lineage>
        <taxon>Bacteria</taxon>
        <taxon>Bacillati</taxon>
        <taxon>Bacillota</taxon>
        <taxon>Bacilli</taxon>
        <taxon>Lactobacillales</taxon>
        <taxon>Enterococcaceae</taxon>
        <taxon>Enterococcus</taxon>
    </lineage>
</organism>
<dbReference type="AlphaFoldDB" id="A0A5F0V8P4"/>
<evidence type="ECO:0000313" key="1">
    <source>
        <dbReference type="EMBL" id="MXS25263.1"/>
    </source>
</evidence>
<name>A0A5F0V8P4_ENTGA</name>
<gene>
    <name evidence="1" type="ORF">GTI89_04115</name>
</gene>
<protein>
    <submittedName>
        <fullName evidence="1">Uncharacterized protein</fullName>
    </submittedName>
</protein>